<comment type="caution">
    <text evidence="4">The sequence shown here is derived from an EMBL/GenBank/DDBJ whole genome shotgun (WGS) entry which is preliminary data.</text>
</comment>
<evidence type="ECO:0000313" key="5">
    <source>
        <dbReference type="Proteomes" id="UP000244893"/>
    </source>
</evidence>
<comment type="similarity">
    <text evidence="1">Belongs to the bacterial solute-binding protein 8 family.</text>
</comment>
<keyword evidence="5" id="KW-1185">Reference proteome</keyword>
<dbReference type="PROSITE" id="PS50983">
    <property type="entry name" value="FE_B12_PBP"/>
    <property type="match status" value="1"/>
</dbReference>
<feature type="signal peptide" evidence="2">
    <location>
        <begin position="1"/>
        <end position="26"/>
    </location>
</feature>
<dbReference type="EMBL" id="QEOP01000001">
    <property type="protein sequence ID" value="PVZ96053.1"/>
    <property type="molecule type" value="Genomic_DNA"/>
</dbReference>
<name>A0A2V1HU04_9MICO</name>
<sequence>MPRRLPALLSLSAVGLLLAGCASAPAAAPTTTTPAEAAGPVTVDNCGTEVTVDSPPERVLTIKSTSTEMMLALGLGDRIIGTAFQDGPLPEDLAADGADLVQVSDKVPGEEAVLELEPDMVYGGWESNFTADGAGDRGELQGLGITTYVSPAACKEAGYQPDPLTWDEVFSEISEVGSIFGVTDAADELIAEQKDEIDSITPNDSGLTALWYSSGSDTPYVGAGIGNPQLLLDTVGLTNIAADVHDTWTSYSWESVVDANPDVIVLVDATWNTAQSKIDRLTSSPATAELDAVKNSRYLIIPFAAGEAGVRSAPAAVDLADQLASLDLD</sequence>
<organism evidence="4 5">
    <name type="scientific">Amnibacterium flavum</name>
    <dbReference type="NCBI Taxonomy" id="2173173"/>
    <lineage>
        <taxon>Bacteria</taxon>
        <taxon>Bacillati</taxon>
        <taxon>Actinomycetota</taxon>
        <taxon>Actinomycetes</taxon>
        <taxon>Micrococcales</taxon>
        <taxon>Microbacteriaceae</taxon>
        <taxon>Amnibacterium</taxon>
    </lineage>
</organism>
<dbReference type="Gene3D" id="3.40.50.1980">
    <property type="entry name" value="Nitrogenase molybdenum iron protein domain"/>
    <property type="match status" value="2"/>
</dbReference>
<protein>
    <submittedName>
        <fullName evidence="4">Putative F420-0 ABC transporter substrate-binding protein</fullName>
    </submittedName>
</protein>
<dbReference type="OrthoDB" id="9797850at2"/>
<dbReference type="PANTHER" id="PTHR30535:SF7">
    <property type="entry name" value="IRON(III) DICITRATE-BINDING PROTEIN"/>
    <property type="match status" value="1"/>
</dbReference>
<evidence type="ECO:0000313" key="4">
    <source>
        <dbReference type="EMBL" id="PVZ96053.1"/>
    </source>
</evidence>
<dbReference type="InterPro" id="IPR050902">
    <property type="entry name" value="ABC_Transporter_SBP"/>
</dbReference>
<proteinExistence type="inferred from homology"/>
<feature type="domain" description="Fe/B12 periplasmic-binding" evidence="3">
    <location>
        <begin position="58"/>
        <end position="329"/>
    </location>
</feature>
<evidence type="ECO:0000256" key="2">
    <source>
        <dbReference type="SAM" id="SignalP"/>
    </source>
</evidence>
<gene>
    <name evidence="4" type="ORF">DDQ50_06325</name>
</gene>
<keyword evidence="2" id="KW-0732">Signal</keyword>
<dbReference type="NCBIfam" id="TIGR03868">
    <property type="entry name" value="F420-O_ABCperi"/>
    <property type="match status" value="1"/>
</dbReference>
<reference evidence="4 5" key="1">
    <citation type="submission" date="2018-05" db="EMBL/GenBank/DDBJ databases">
        <title>Amnibacterium sp. M8JJ-5, whole genome shotgun sequence.</title>
        <authorList>
            <person name="Tuo L."/>
        </authorList>
    </citation>
    <scope>NUCLEOTIDE SEQUENCE [LARGE SCALE GENOMIC DNA]</scope>
    <source>
        <strain evidence="4 5">M8JJ-5</strain>
    </source>
</reference>
<evidence type="ECO:0000259" key="3">
    <source>
        <dbReference type="PROSITE" id="PS50983"/>
    </source>
</evidence>
<dbReference type="InterPro" id="IPR022287">
    <property type="entry name" value="ABC_trnsptr_F420-0_sub-bd_pred"/>
</dbReference>
<feature type="chain" id="PRO_5039156210" evidence="2">
    <location>
        <begin position="27"/>
        <end position="329"/>
    </location>
</feature>
<dbReference type="Proteomes" id="UP000244893">
    <property type="component" value="Unassembled WGS sequence"/>
</dbReference>
<dbReference type="AlphaFoldDB" id="A0A2V1HU04"/>
<dbReference type="PANTHER" id="PTHR30535">
    <property type="entry name" value="VITAMIN B12-BINDING PROTEIN"/>
    <property type="match status" value="1"/>
</dbReference>
<dbReference type="SUPFAM" id="SSF53807">
    <property type="entry name" value="Helical backbone' metal receptor"/>
    <property type="match status" value="1"/>
</dbReference>
<dbReference type="Pfam" id="PF01497">
    <property type="entry name" value="Peripla_BP_2"/>
    <property type="match status" value="1"/>
</dbReference>
<dbReference type="PROSITE" id="PS51257">
    <property type="entry name" value="PROKAR_LIPOPROTEIN"/>
    <property type="match status" value="1"/>
</dbReference>
<dbReference type="InterPro" id="IPR002491">
    <property type="entry name" value="ABC_transptr_periplasmic_BD"/>
</dbReference>
<evidence type="ECO:0000256" key="1">
    <source>
        <dbReference type="ARBA" id="ARBA00008814"/>
    </source>
</evidence>
<accession>A0A2V1HU04</accession>